<dbReference type="Proteomes" id="UP000181980">
    <property type="component" value="Unassembled WGS sequence"/>
</dbReference>
<comment type="catalytic activity">
    <reaction evidence="4">
        <text>UMP + diphosphate = 5-phospho-alpha-D-ribose 1-diphosphate + uracil</text>
        <dbReference type="Rhea" id="RHEA:13017"/>
        <dbReference type="ChEBI" id="CHEBI:17568"/>
        <dbReference type="ChEBI" id="CHEBI:33019"/>
        <dbReference type="ChEBI" id="CHEBI:57865"/>
        <dbReference type="ChEBI" id="CHEBI:58017"/>
        <dbReference type="EC" id="2.4.2.9"/>
    </reaction>
</comment>
<dbReference type="FunFam" id="3.40.50.2020:FF:000020">
    <property type="entry name" value="Bifunctional protein PyrR"/>
    <property type="match status" value="1"/>
</dbReference>
<dbReference type="InterPro" id="IPR023050">
    <property type="entry name" value="PyrR"/>
</dbReference>
<evidence type="ECO:0000256" key="5">
    <source>
        <dbReference type="SAM" id="MobiDB-lite"/>
    </source>
</evidence>
<evidence type="ECO:0000256" key="2">
    <source>
        <dbReference type="ARBA" id="ARBA00023015"/>
    </source>
</evidence>
<evidence type="ECO:0000256" key="1">
    <source>
        <dbReference type="ARBA" id="ARBA00005565"/>
    </source>
</evidence>
<keyword evidence="4 7" id="KW-0328">Glycosyltransferase</keyword>
<dbReference type="NCBIfam" id="NF003549">
    <property type="entry name" value="PRK05205.1-5"/>
    <property type="match status" value="1"/>
</dbReference>
<dbReference type="AlphaFoldDB" id="A0A1H5LGD9"/>
<feature type="compositionally biased region" description="Low complexity" evidence="5">
    <location>
        <begin position="186"/>
        <end position="250"/>
    </location>
</feature>
<accession>A0A1H5LGD9</accession>
<evidence type="ECO:0000256" key="3">
    <source>
        <dbReference type="ARBA" id="ARBA00023163"/>
    </source>
</evidence>
<dbReference type="GO" id="GO:0004845">
    <property type="term" value="F:uracil phosphoribosyltransferase activity"/>
    <property type="evidence" value="ECO:0007669"/>
    <property type="project" value="UniProtKB-UniRule"/>
</dbReference>
<reference evidence="8" key="1">
    <citation type="submission" date="2016-10" db="EMBL/GenBank/DDBJ databases">
        <authorList>
            <person name="Varghese N."/>
            <person name="Submissions S."/>
        </authorList>
    </citation>
    <scope>NUCLEOTIDE SEQUENCE [LARGE SCALE GENOMIC DNA]</scope>
    <source>
        <strain evidence="8">DSM 45237</strain>
    </source>
</reference>
<dbReference type="STRING" id="561176.SAMN04488561_2592"/>
<proteinExistence type="inferred from homology"/>
<dbReference type="PANTHER" id="PTHR11608">
    <property type="entry name" value="BIFUNCTIONAL PROTEIN PYRR"/>
    <property type="match status" value="1"/>
</dbReference>
<dbReference type="Pfam" id="PF00156">
    <property type="entry name" value="Pribosyltran"/>
    <property type="match status" value="1"/>
</dbReference>
<dbReference type="InterPro" id="IPR029057">
    <property type="entry name" value="PRTase-like"/>
</dbReference>
<keyword evidence="4 7" id="KW-0808">Transferase</keyword>
<sequence>MSRDLSGAREVLDGDDVARALTRIAHEVVERNKGAADLVLLGIPKRGVPLAYRLADRISAVEGTEVPVGALDVTMYRDDLRLRPARALERTDIPPGGVDDRIVVLVDDVLFSGRTIRAALTALEDIGRPRAVRLVVLVDRGHRQLPIRADHVGKNIPTSLAESVKVRLTETDGHDSVVLGRPAGDESAAGEPGDSGSAAGAAAGPAAGSPASPTAGSPAGPAAGSPAGPTAGSPVGPAAGSPAGPTAEGGCSDDPPPVVGR</sequence>
<dbReference type="InterPro" id="IPR050137">
    <property type="entry name" value="PyrR_bifunctional"/>
</dbReference>
<dbReference type="HAMAP" id="MF_01219">
    <property type="entry name" value="PyrR"/>
    <property type="match status" value="1"/>
</dbReference>
<feature type="domain" description="Phosphoribosyltransferase" evidence="6">
    <location>
        <begin position="10"/>
        <end position="155"/>
    </location>
</feature>
<dbReference type="EMBL" id="FNUC01000003">
    <property type="protein sequence ID" value="SEE76132.1"/>
    <property type="molecule type" value="Genomic_DNA"/>
</dbReference>
<feature type="short sequence motif" description="PRPP-binding" evidence="4">
    <location>
        <begin position="103"/>
        <end position="115"/>
    </location>
</feature>
<evidence type="ECO:0000256" key="4">
    <source>
        <dbReference type="HAMAP-Rule" id="MF_01219"/>
    </source>
</evidence>
<name>A0A1H5LGD9_9ACTN</name>
<dbReference type="PANTHER" id="PTHR11608:SF0">
    <property type="entry name" value="BIFUNCTIONAL PROTEIN PYRR"/>
    <property type="match status" value="1"/>
</dbReference>
<dbReference type="Gene3D" id="3.40.50.2020">
    <property type="match status" value="1"/>
</dbReference>
<dbReference type="InterPro" id="IPR000836">
    <property type="entry name" value="PRTase_dom"/>
</dbReference>
<keyword evidence="3 4" id="KW-0804">Transcription</keyword>
<keyword evidence="8" id="KW-1185">Reference proteome</keyword>
<gene>
    <name evidence="4" type="primary">pyrR</name>
    <name evidence="7" type="ORF">SAMN04488561_2592</name>
</gene>
<dbReference type="NCBIfam" id="NF003547">
    <property type="entry name" value="PRK05205.1-3"/>
    <property type="match status" value="1"/>
</dbReference>
<protein>
    <recommendedName>
        <fullName evidence="4">Bifunctional protein PyrR</fullName>
    </recommendedName>
    <domain>
        <recommendedName>
            <fullName evidence="4">Pyrimidine operon regulatory protein</fullName>
        </recommendedName>
    </domain>
    <domain>
        <recommendedName>
            <fullName evidence="4">Uracil phosphoribosyltransferase</fullName>
            <shortName evidence="4">UPRTase</shortName>
            <ecNumber evidence="4">2.4.2.9</ecNumber>
        </recommendedName>
    </domain>
</protein>
<comment type="function">
    <text evidence="4">Also displays a weak uracil phosphoribosyltransferase activity which is not physiologically significant.</text>
</comment>
<comment type="similarity">
    <text evidence="1 4">Belongs to the purine/pyrimidine phosphoribosyltransferase family. PyrR subfamily.</text>
</comment>
<organism evidence="7 8">
    <name type="scientific">Jiangella alba</name>
    <dbReference type="NCBI Taxonomy" id="561176"/>
    <lineage>
        <taxon>Bacteria</taxon>
        <taxon>Bacillati</taxon>
        <taxon>Actinomycetota</taxon>
        <taxon>Actinomycetes</taxon>
        <taxon>Jiangellales</taxon>
        <taxon>Jiangellaceae</taxon>
        <taxon>Jiangella</taxon>
    </lineage>
</organism>
<dbReference type="GO" id="GO:0006355">
    <property type="term" value="P:regulation of DNA-templated transcription"/>
    <property type="evidence" value="ECO:0007669"/>
    <property type="project" value="UniProtKB-UniRule"/>
</dbReference>
<evidence type="ECO:0000313" key="7">
    <source>
        <dbReference type="EMBL" id="SEE76132.1"/>
    </source>
</evidence>
<feature type="region of interest" description="Disordered" evidence="5">
    <location>
        <begin position="172"/>
        <end position="261"/>
    </location>
</feature>
<comment type="function">
    <text evidence="4">Regulates the transcription of the pyrimidine nucleotide (pyr) operon in response to exogenous pyrimidines.</text>
</comment>
<dbReference type="CDD" id="cd06223">
    <property type="entry name" value="PRTases_typeI"/>
    <property type="match status" value="1"/>
</dbReference>
<evidence type="ECO:0000259" key="6">
    <source>
        <dbReference type="Pfam" id="PF00156"/>
    </source>
</evidence>
<evidence type="ECO:0000313" key="8">
    <source>
        <dbReference type="Proteomes" id="UP000181980"/>
    </source>
</evidence>
<dbReference type="EC" id="2.4.2.9" evidence="4"/>
<dbReference type="SUPFAM" id="SSF53271">
    <property type="entry name" value="PRTase-like"/>
    <property type="match status" value="1"/>
</dbReference>
<keyword evidence="2 4" id="KW-0805">Transcription regulation</keyword>